<evidence type="ECO:0000256" key="3">
    <source>
        <dbReference type="ARBA" id="ARBA00022448"/>
    </source>
</evidence>
<feature type="transmembrane region" description="Helical" evidence="9">
    <location>
        <begin position="108"/>
        <end position="126"/>
    </location>
</feature>
<dbReference type="Gene3D" id="1.50.10.150">
    <property type="entry name" value="Voltage-dependent anion channel"/>
    <property type="match status" value="1"/>
</dbReference>
<feature type="transmembrane region" description="Helical" evidence="9">
    <location>
        <begin position="41"/>
        <end position="61"/>
    </location>
</feature>
<organism evidence="11 12">
    <name type="scientific">Candidozyma haemuli</name>
    <dbReference type="NCBI Taxonomy" id="45357"/>
    <lineage>
        <taxon>Eukaryota</taxon>
        <taxon>Fungi</taxon>
        <taxon>Dikarya</taxon>
        <taxon>Ascomycota</taxon>
        <taxon>Saccharomycotina</taxon>
        <taxon>Pichiomycetes</taxon>
        <taxon>Metschnikowiaceae</taxon>
        <taxon>Candidozyma</taxon>
    </lineage>
</organism>
<feature type="compositionally biased region" description="Polar residues" evidence="8">
    <location>
        <begin position="976"/>
        <end position="992"/>
    </location>
</feature>
<evidence type="ECO:0000313" key="11">
    <source>
        <dbReference type="EMBL" id="QWU87930.1"/>
    </source>
</evidence>
<dbReference type="EMBL" id="CP076662">
    <property type="protein sequence ID" value="QWU87930.1"/>
    <property type="molecule type" value="Genomic_DNA"/>
</dbReference>
<dbReference type="PANTHER" id="PTHR31686">
    <property type="match status" value="1"/>
</dbReference>
<dbReference type="InterPro" id="IPR004695">
    <property type="entry name" value="SLAC1/Mae1/Ssu1/TehA"/>
</dbReference>
<comment type="similarity">
    <text evidence="2">Belongs to the tellurite-resistance/dicarboxylate transporter (TDT) family.</text>
</comment>
<feature type="transmembrane region" description="Helical" evidence="9">
    <location>
        <begin position="305"/>
        <end position="331"/>
    </location>
</feature>
<feature type="region of interest" description="Disordered" evidence="8">
    <location>
        <begin position="528"/>
        <end position="570"/>
    </location>
</feature>
<keyword evidence="5 9" id="KW-0812">Transmembrane</keyword>
<dbReference type="InterPro" id="IPR051629">
    <property type="entry name" value="Sulfite_efflux_TDT"/>
</dbReference>
<feature type="domain" description="Trafficking protein particle complex II-specific subunit 65 IgD3" evidence="10">
    <location>
        <begin position="1019"/>
        <end position="1180"/>
    </location>
</feature>
<dbReference type="Pfam" id="PF03595">
    <property type="entry name" value="SLAC1"/>
    <property type="match status" value="1"/>
</dbReference>
<feature type="compositionally biased region" description="Low complexity" evidence="8">
    <location>
        <begin position="902"/>
        <end position="916"/>
    </location>
</feature>
<feature type="compositionally biased region" description="Polar residues" evidence="8">
    <location>
        <begin position="953"/>
        <end position="962"/>
    </location>
</feature>
<gene>
    <name evidence="11" type="ORF">CA3LBN_002195</name>
</gene>
<sequence length="1182" mass="130287">MEASSSESTYTEARPPQPETNKLRHFCKNAKTFLVDEFHPVFFAPVMGTSISANILYSFAFPARWLQICAYIMGTIALIIFIFACISFIWALLQRKGLWNRLHRDPKVAPFVGVMVMGYTALMMFLHSITRESWAWGLWVLWWIAGALSVYSAFVTVFLSLLAKHRNLKDSVDYRDISFTYLLPVVTLTVAASMGGNIAEDLSSTQAKIITAVVSFLMWAIAVFSASIITTVVYWRLFTHKIPGTAAVFTLFLPIGFLGQGAYGILIFGKNCVNLIMENHESVLSSPYTTFIHESAQKMENVGNVATMLSVSIMVCTTAAAMFLIAFGYFATFVAVASTLSKTRPFAKKPNLECVRDSKSPAMRYFDGLLRFNRGFWSMTFPLGTMAQANVELWRLFNGLLDGINDSLYSSVSDDVRYCGGAKVDERENRIFHYEEVDMHCTTPETDQELLEIFGSSGCSSVIAYGEEELKDEMVTHVIRRKSKTTRLDTMESDTIGSPLWSEVLKEKTKSSDSSKLTLPIMAAKSVTSKDEDVKKSKATKAPGPKILVSSTSLKASKQPPRRPPIPVAPNGAWIEVKKKSHTRTIVPDPAISDTADLETLHNALKKCRRRKILFSGEIVEGYVLYRSATAQAPKNVQVSYSFEALTDQGLKPESSDPDEVTEVRAELVAQGASTANENENITIWKFATGVASPRSKIGKPVTFTASMIDPSVPTNGHVRAESETSEESKGENTPQEVIEEHKDAYGPSTLKASETLALQLALMMKLKSTKPGGRNDILLSSLSIEASEDLLNFACERRLNNLSFTILNLAVDLPNGTVTKLSSMETPARFGVHDVTSITYRLINSIDSQLKNEQPETTQPLHITLDIEITNGKDKIGSKISSTWTPILDFGLMAPPISNSLKSSSNISHSQMQSQFQTPQRSRSSQSLHKKAYLSTPTFNTSPSVPYINAPGTPNTKSTFAIPQRVKSPNPAPGRTQSTNALSQVSQSQPTLKTMKRNYRSFIPQPPMASSAVTVNLTTTNNTSLSGLRLTFLGKLDVELGKIATLSIQAVNLSQRTLHLSLIVKNPLKLNPVYPNNYAAASSVSSSNVLGTKEASRQKVLVHNRQQLYHQYHQNKLETCGVIMLTNDVRLGPVEPNAVFESEFDIIGISKGVFNLQGLKIFDVTTGDGIDFGKLMEVFVT</sequence>
<keyword evidence="6 9" id="KW-1133">Transmembrane helix</keyword>
<evidence type="ECO:0000259" key="10">
    <source>
        <dbReference type="Pfam" id="PF12735"/>
    </source>
</evidence>
<feature type="transmembrane region" description="Helical" evidence="9">
    <location>
        <begin position="210"/>
        <end position="235"/>
    </location>
</feature>
<feature type="region of interest" description="Disordered" evidence="8">
    <location>
        <begin position="944"/>
        <end position="992"/>
    </location>
</feature>
<feature type="region of interest" description="Disordered" evidence="8">
    <location>
        <begin position="709"/>
        <end position="737"/>
    </location>
</feature>
<comment type="subcellular location">
    <subcellularLocation>
        <location evidence="1">Cell membrane</location>
        <topology evidence="1">Multi-pass membrane protein</topology>
    </subcellularLocation>
</comment>
<feature type="compositionally biased region" description="Low complexity" evidence="8">
    <location>
        <begin position="1"/>
        <end position="13"/>
    </location>
</feature>
<evidence type="ECO:0000256" key="6">
    <source>
        <dbReference type="ARBA" id="ARBA00022989"/>
    </source>
</evidence>
<feature type="transmembrane region" description="Helical" evidence="9">
    <location>
        <begin position="138"/>
        <end position="159"/>
    </location>
</feature>
<feature type="region of interest" description="Disordered" evidence="8">
    <location>
        <begin position="1"/>
        <end position="21"/>
    </location>
</feature>
<evidence type="ECO:0000313" key="12">
    <source>
        <dbReference type="Proteomes" id="UP000825434"/>
    </source>
</evidence>
<keyword evidence="7 9" id="KW-0472">Membrane</keyword>
<feature type="transmembrane region" description="Helical" evidence="9">
    <location>
        <begin position="179"/>
        <end position="198"/>
    </location>
</feature>
<feature type="transmembrane region" description="Helical" evidence="9">
    <location>
        <begin position="247"/>
        <end position="268"/>
    </location>
</feature>
<feature type="compositionally biased region" description="Polar residues" evidence="8">
    <location>
        <begin position="917"/>
        <end position="928"/>
    </location>
</feature>
<evidence type="ECO:0000256" key="2">
    <source>
        <dbReference type="ARBA" id="ARBA00008566"/>
    </source>
</evidence>
<evidence type="ECO:0000256" key="1">
    <source>
        <dbReference type="ARBA" id="ARBA00004651"/>
    </source>
</evidence>
<protein>
    <recommendedName>
        <fullName evidence="10">Trafficking protein particle complex II-specific subunit 65 IgD3 domain-containing protein</fullName>
    </recommendedName>
</protein>
<keyword evidence="4" id="KW-1003">Cell membrane</keyword>
<dbReference type="Proteomes" id="UP000825434">
    <property type="component" value="Chromosome 2"/>
</dbReference>
<keyword evidence="3" id="KW-0813">Transport</keyword>
<dbReference type="CDD" id="cd09318">
    <property type="entry name" value="TDT_SSU1"/>
    <property type="match status" value="1"/>
</dbReference>
<name>A0ABX8I3S6_9ASCO</name>
<keyword evidence="12" id="KW-1185">Reference proteome</keyword>
<dbReference type="InterPro" id="IPR055420">
    <property type="entry name" value="IgD3_Trs65"/>
</dbReference>
<evidence type="ECO:0000256" key="8">
    <source>
        <dbReference type="SAM" id="MobiDB-lite"/>
    </source>
</evidence>
<feature type="transmembrane region" description="Helical" evidence="9">
    <location>
        <begin position="68"/>
        <end position="93"/>
    </location>
</feature>
<evidence type="ECO:0000256" key="4">
    <source>
        <dbReference type="ARBA" id="ARBA00022475"/>
    </source>
</evidence>
<dbReference type="PANTHER" id="PTHR31686:SF1">
    <property type="entry name" value="SULFITE EFFLUX PUMP SSU1"/>
    <property type="match status" value="1"/>
</dbReference>
<accession>A0ABX8I3S6</accession>
<reference evidence="11 12" key="1">
    <citation type="submission" date="2021-06" db="EMBL/GenBank/DDBJ databases">
        <title>Candida outbreak in Lebanon.</title>
        <authorList>
            <person name="Finianos M."/>
        </authorList>
    </citation>
    <scope>NUCLEOTIDE SEQUENCE [LARGE SCALE GENOMIC DNA]</scope>
    <source>
        <strain evidence="11">CA3LBN</strain>
    </source>
</reference>
<dbReference type="InterPro" id="IPR038665">
    <property type="entry name" value="Voltage-dep_anion_channel_sf"/>
</dbReference>
<feature type="compositionally biased region" description="Basic and acidic residues" evidence="8">
    <location>
        <begin position="719"/>
        <end position="731"/>
    </location>
</feature>
<proteinExistence type="inferred from homology"/>
<evidence type="ECO:0000256" key="9">
    <source>
        <dbReference type="SAM" id="Phobius"/>
    </source>
</evidence>
<evidence type="ECO:0000256" key="5">
    <source>
        <dbReference type="ARBA" id="ARBA00022692"/>
    </source>
</evidence>
<dbReference type="Pfam" id="PF12735">
    <property type="entry name" value="IgD3_Trs65"/>
    <property type="match status" value="1"/>
</dbReference>
<evidence type="ECO:0000256" key="7">
    <source>
        <dbReference type="ARBA" id="ARBA00023136"/>
    </source>
</evidence>
<feature type="region of interest" description="Disordered" evidence="8">
    <location>
        <begin position="902"/>
        <end position="931"/>
    </location>
</feature>